<organism evidence="3 4">
    <name type="scientific">Erythranthe guttata</name>
    <name type="common">Yellow monkey flower</name>
    <name type="synonym">Mimulus guttatus</name>
    <dbReference type="NCBI Taxonomy" id="4155"/>
    <lineage>
        <taxon>Eukaryota</taxon>
        <taxon>Viridiplantae</taxon>
        <taxon>Streptophyta</taxon>
        <taxon>Embryophyta</taxon>
        <taxon>Tracheophyta</taxon>
        <taxon>Spermatophyta</taxon>
        <taxon>Magnoliopsida</taxon>
        <taxon>eudicotyledons</taxon>
        <taxon>Gunneridae</taxon>
        <taxon>Pentapetalae</taxon>
        <taxon>asterids</taxon>
        <taxon>lamiids</taxon>
        <taxon>Lamiales</taxon>
        <taxon>Phrymaceae</taxon>
        <taxon>Erythranthe</taxon>
    </lineage>
</organism>
<keyword evidence="4" id="KW-1185">Reference proteome</keyword>
<feature type="compositionally biased region" description="Polar residues" evidence="1">
    <location>
        <begin position="602"/>
        <end position="611"/>
    </location>
</feature>
<feature type="region of interest" description="Disordered" evidence="1">
    <location>
        <begin position="665"/>
        <end position="690"/>
    </location>
</feature>
<evidence type="ECO:0000313" key="4">
    <source>
        <dbReference type="Proteomes" id="UP000030748"/>
    </source>
</evidence>
<dbReference type="EMBL" id="KI630787">
    <property type="protein sequence ID" value="EYU33149.1"/>
    <property type="molecule type" value="Genomic_DNA"/>
</dbReference>
<dbReference type="STRING" id="4155.A0A022QZQ4"/>
<dbReference type="GO" id="GO:0071763">
    <property type="term" value="P:nuclear membrane organization"/>
    <property type="evidence" value="ECO:0000318"/>
    <property type="project" value="GO_Central"/>
</dbReference>
<gene>
    <name evidence="3" type="ORF">MIMGU_mgv11b018517mg</name>
</gene>
<feature type="transmembrane region" description="Helical" evidence="2">
    <location>
        <begin position="851"/>
        <end position="869"/>
    </location>
</feature>
<feature type="region of interest" description="Disordered" evidence="1">
    <location>
        <begin position="352"/>
        <end position="376"/>
    </location>
</feature>
<proteinExistence type="predicted"/>
<feature type="region of interest" description="Disordered" evidence="1">
    <location>
        <begin position="572"/>
        <end position="611"/>
    </location>
</feature>
<dbReference type="GO" id="GO:0005635">
    <property type="term" value="C:nuclear envelope"/>
    <property type="evidence" value="ECO:0000318"/>
    <property type="project" value="GO_Central"/>
</dbReference>
<dbReference type="eggNOG" id="KOG0845">
    <property type="taxonomic scope" value="Eukaryota"/>
</dbReference>
<protein>
    <submittedName>
        <fullName evidence="3">Uncharacterized protein</fullName>
    </submittedName>
</protein>
<feature type="region of interest" description="Disordered" evidence="1">
    <location>
        <begin position="318"/>
        <end position="340"/>
    </location>
</feature>
<feature type="compositionally biased region" description="Polar residues" evidence="1">
    <location>
        <begin position="576"/>
        <end position="595"/>
    </location>
</feature>
<feature type="non-terminal residue" evidence="3">
    <location>
        <position position="1"/>
    </location>
</feature>
<evidence type="ECO:0000256" key="1">
    <source>
        <dbReference type="SAM" id="MobiDB-lite"/>
    </source>
</evidence>
<keyword evidence="2" id="KW-1133">Transmembrane helix</keyword>
<name>A0A022QZQ4_ERYGU</name>
<feature type="region of interest" description="Disordered" evidence="1">
    <location>
        <begin position="703"/>
        <end position="728"/>
    </location>
</feature>
<accession>A0A022QZQ4</accession>
<dbReference type="Proteomes" id="UP000030748">
    <property type="component" value="Unassembled WGS sequence"/>
</dbReference>
<reference evidence="3 4" key="1">
    <citation type="journal article" date="2013" name="Proc. Natl. Acad. Sci. U.S.A.">
        <title>Fine-scale variation in meiotic recombination in Mimulus inferred from population shotgun sequencing.</title>
        <authorList>
            <person name="Hellsten U."/>
            <person name="Wright K.M."/>
            <person name="Jenkins J."/>
            <person name="Shu S."/>
            <person name="Yuan Y."/>
            <person name="Wessler S.R."/>
            <person name="Schmutz J."/>
            <person name="Willis J.H."/>
            <person name="Rokhsar D.S."/>
        </authorList>
    </citation>
    <scope>NUCLEOTIDE SEQUENCE [LARGE SCALE GENOMIC DNA]</scope>
    <source>
        <strain evidence="4">cv. DUN x IM62</strain>
    </source>
</reference>
<dbReference type="PANTHER" id="PTHR33416">
    <property type="entry name" value="NUCLEAR PORE COMPLEX PROTEIN NUP1"/>
    <property type="match status" value="1"/>
</dbReference>
<evidence type="ECO:0000256" key="2">
    <source>
        <dbReference type="SAM" id="Phobius"/>
    </source>
</evidence>
<dbReference type="PANTHER" id="PTHR33416:SF20">
    <property type="entry name" value="NUCLEAR PORE COMPLEX PROTEIN NUP1"/>
    <property type="match status" value="1"/>
</dbReference>
<dbReference type="GO" id="GO:0016973">
    <property type="term" value="P:poly(A)+ mRNA export from nucleus"/>
    <property type="evidence" value="ECO:0000318"/>
    <property type="project" value="GO_Central"/>
</dbReference>
<feature type="transmembrane region" description="Helical" evidence="2">
    <location>
        <begin position="819"/>
        <end position="844"/>
    </location>
</feature>
<dbReference type="AlphaFoldDB" id="A0A022QZQ4"/>
<keyword evidence="2" id="KW-0812">Transmembrane</keyword>
<evidence type="ECO:0000313" key="3">
    <source>
        <dbReference type="EMBL" id="EYU33149.1"/>
    </source>
</evidence>
<keyword evidence="2" id="KW-0472">Membrane</keyword>
<sequence>GDLVVGASVSVLIDPGSNHLANSRTSHTWLTSMVYVWFASYYTRINQMATAEEGGATASTSSYGGGGAGGKFTKKSFRKAATPYDRPLPAPRRNDNNGSWLSKMVVEPASKLINYGAHRLFASLFRKRLPPPTAPQTSGYFTDEIVSCDEAEINNGPSGGLPEAVPHCLLYNGLADKLVLVSSSSPLDYLCVFVLTQQGAQEPSRGECSQPMDSSKSSGISELEQLLKQKTFTRSEIGHLTELLQSRAGEVSFSDGGKRYDETANEFGRHQQFVSSPMEGNKSGGDRSHGMMSTPMSNSQVLGDSIASPAELAKAFMGSRPSKVSPSMLGMRSPVSREDPFLSSTRFASKSPVMSLRTNTSAGRGAPDNGFITPRSRGRSAIYNMSRPLNSTVRPTSTLKGNGINSNGYAGLAMSPASLSSVEPDERFGPKSMTLKRRSSVLDDDVGSVSSIRRIRQKSNAIAPRIPHTSDSKQKQPLISEQKHVGKTVVENADQGFPSTSYDPVPSSSSEVASRILRHLEKLTPKQKSSDYKFVDVREKSTFKLTQNMLCGQALRSMEDLSSSKLLLDLQDDNKPASSSKATLPVASGSTSQQGKVEENSPQKSYTPMNNDSAVTVKASGFNAGTSKSVVETGLSEPPQKKRAFRMSAVEDFLDFDDDIECNGLASQPSVEGRGPVGSHTTDNISPVDKPKFVRTTISPEVKLPSGHVSSETSDRSPGTFMVGEGSSSVPLSNSEAATTAVQSAVFPVSVAAFDKPKETNSPPPLFSFSSKAADKFLFSSESSSRTPEAKPESPNRLVIACELLSTNRHFVSIVTRNLIIVVSGKFLLCDPALIVLIFISLLCSSCFGPLVGTRTIFALCMLGLGIGYPK</sequence>